<dbReference type="Gene3D" id="3.40.50.1820">
    <property type="entry name" value="alpha/beta hydrolase"/>
    <property type="match status" value="1"/>
</dbReference>
<dbReference type="GO" id="GO:0016787">
    <property type="term" value="F:hydrolase activity"/>
    <property type="evidence" value="ECO:0007669"/>
    <property type="project" value="UniProtKB-KW"/>
</dbReference>
<sequence length="354" mass="38788">MNPPKQNLSLAEKLDLLPAMIVVMSAGCFSLFTAITRGEKGAPTLALHITYAISRKLSSRLSVKQMQWISPSTDQVYEQYAHSTKFTPRTVKLAHGGLGHWMGDIDAPNVLVWYHGGGFCLPANPNYFKFFTHLIESSKAANKNVAIFILTYTLAPTGQYPTQLTQSVEALRFILTETSRRPSQILLGGDSAGGNLVFGVLSHLAHPHPSVAELKVSEPLAGAATIAPWTSLQDYPDYKPSVIGDLLNTTVAGPWASAYLGSAKRDCYTDPHTASADWFAAYPVKQILVTAGENEILLPFIKTFVNNLRVGFTSVEFFIGKRECHVAPVYNLAAGDVETEQGKTLKQWLRHILQ</sequence>
<dbReference type="OrthoDB" id="4337426at2759"/>
<evidence type="ECO:0000259" key="2">
    <source>
        <dbReference type="Pfam" id="PF07859"/>
    </source>
</evidence>
<proteinExistence type="predicted"/>
<evidence type="ECO:0000313" key="4">
    <source>
        <dbReference type="Proteomes" id="UP001150904"/>
    </source>
</evidence>
<accession>A0A9W9MPN0</accession>
<name>A0A9W9MPN0_9EURO</name>
<dbReference type="PANTHER" id="PTHR48081">
    <property type="entry name" value="AB HYDROLASE SUPERFAMILY PROTEIN C4A8.06C"/>
    <property type="match status" value="1"/>
</dbReference>
<dbReference type="InterPro" id="IPR029058">
    <property type="entry name" value="AB_hydrolase_fold"/>
</dbReference>
<dbReference type="SUPFAM" id="SSF53474">
    <property type="entry name" value="alpha/beta-Hydrolases"/>
    <property type="match status" value="1"/>
</dbReference>
<organism evidence="3 4">
    <name type="scientific">Penicillium cinerascens</name>
    <dbReference type="NCBI Taxonomy" id="70096"/>
    <lineage>
        <taxon>Eukaryota</taxon>
        <taxon>Fungi</taxon>
        <taxon>Dikarya</taxon>
        <taxon>Ascomycota</taxon>
        <taxon>Pezizomycotina</taxon>
        <taxon>Eurotiomycetes</taxon>
        <taxon>Eurotiomycetidae</taxon>
        <taxon>Eurotiales</taxon>
        <taxon>Aspergillaceae</taxon>
        <taxon>Penicillium</taxon>
    </lineage>
</organism>
<feature type="domain" description="Alpha/beta hydrolase fold-3" evidence="2">
    <location>
        <begin position="111"/>
        <end position="326"/>
    </location>
</feature>
<dbReference type="EMBL" id="JAPQKR010000012">
    <property type="protein sequence ID" value="KAJ5205105.1"/>
    <property type="molecule type" value="Genomic_DNA"/>
</dbReference>
<dbReference type="InterPro" id="IPR050300">
    <property type="entry name" value="GDXG_lipolytic_enzyme"/>
</dbReference>
<dbReference type="PROSITE" id="PS51257">
    <property type="entry name" value="PROKAR_LIPOPROTEIN"/>
    <property type="match status" value="1"/>
</dbReference>
<dbReference type="GO" id="GO:0072330">
    <property type="term" value="P:monocarboxylic acid biosynthetic process"/>
    <property type="evidence" value="ECO:0007669"/>
    <property type="project" value="UniProtKB-ARBA"/>
</dbReference>
<dbReference type="Proteomes" id="UP001150904">
    <property type="component" value="Unassembled WGS sequence"/>
</dbReference>
<evidence type="ECO:0000313" key="3">
    <source>
        <dbReference type="EMBL" id="KAJ5205105.1"/>
    </source>
</evidence>
<reference evidence="3" key="2">
    <citation type="journal article" date="2023" name="IMA Fungus">
        <title>Comparative genomic study of the Penicillium genus elucidates a diverse pangenome and 15 lateral gene transfer events.</title>
        <authorList>
            <person name="Petersen C."/>
            <person name="Sorensen T."/>
            <person name="Nielsen M.R."/>
            <person name="Sondergaard T.E."/>
            <person name="Sorensen J.L."/>
            <person name="Fitzpatrick D.A."/>
            <person name="Frisvad J.C."/>
            <person name="Nielsen K.L."/>
        </authorList>
    </citation>
    <scope>NUCLEOTIDE SEQUENCE</scope>
    <source>
        <strain evidence="3">IBT 15544</strain>
    </source>
</reference>
<reference evidence="3" key="1">
    <citation type="submission" date="2022-12" db="EMBL/GenBank/DDBJ databases">
        <authorList>
            <person name="Petersen C."/>
        </authorList>
    </citation>
    <scope>NUCLEOTIDE SEQUENCE</scope>
    <source>
        <strain evidence="3">IBT 15544</strain>
    </source>
</reference>
<dbReference type="PANTHER" id="PTHR48081:SF21">
    <property type="entry name" value="LIPASE_THIOESTERASE FAMILY PROTEIN (AFU_ORTHOLOGUE AFUA_8G02590)"/>
    <property type="match status" value="1"/>
</dbReference>
<dbReference type="AlphaFoldDB" id="A0A9W9MPN0"/>
<dbReference type="GeneID" id="83180347"/>
<keyword evidence="1" id="KW-0378">Hydrolase</keyword>
<evidence type="ECO:0000256" key="1">
    <source>
        <dbReference type="ARBA" id="ARBA00022801"/>
    </source>
</evidence>
<protein>
    <submittedName>
        <fullName evidence="3">Lipase/thioesterase</fullName>
    </submittedName>
</protein>
<comment type="caution">
    <text evidence="3">The sequence shown here is derived from an EMBL/GenBank/DDBJ whole genome shotgun (WGS) entry which is preliminary data.</text>
</comment>
<dbReference type="InterPro" id="IPR013094">
    <property type="entry name" value="AB_hydrolase_3"/>
</dbReference>
<keyword evidence="4" id="KW-1185">Reference proteome</keyword>
<dbReference type="Pfam" id="PF07859">
    <property type="entry name" value="Abhydrolase_3"/>
    <property type="match status" value="1"/>
</dbReference>
<dbReference type="RefSeq" id="XP_058309584.1">
    <property type="nucleotide sequence ID" value="XM_058453046.1"/>
</dbReference>
<gene>
    <name evidence="3" type="ORF">N7498_005984</name>
</gene>
<dbReference type="GO" id="GO:0017000">
    <property type="term" value="P:antibiotic biosynthetic process"/>
    <property type="evidence" value="ECO:0007669"/>
    <property type="project" value="UniProtKB-ARBA"/>
</dbReference>